<dbReference type="AlphaFoldDB" id="A0A8X6IDP9"/>
<evidence type="ECO:0000259" key="8">
    <source>
        <dbReference type="PROSITE" id="PS51403"/>
    </source>
</evidence>
<dbReference type="InterPro" id="IPR016187">
    <property type="entry name" value="CTDL_fold"/>
</dbReference>
<dbReference type="Proteomes" id="UP000887116">
    <property type="component" value="Unassembled WGS sequence"/>
</dbReference>
<evidence type="ECO:0000256" key="1">
    <source>
        <dbReference type="ARBA" id="ARBA00004302"/>
    </source>
</evidence>
<dbReference type="GO" id="GO:0005201">
    <property type="term" value="F:extracellular matrix structural constituent"/>
    <property type="evidence" value="ECO:0007669"/>
    <property type="project" value="InterPro"/>
</dbReference>
<dbReference type="GO" id="GO:0005604">
    <property type="term" value="C:basement membrane"/>
    <property type="evidence" value="ECO:0007669"/>
    <property type="project" value="UniProtKB-SubCell"/>
</dbReference>
<evidence type="ECO:0000256" key="7">
    <source>
        <dbReference type="ARBA" id="ARBA00023157"/>
    </source>
</evidence>
<evidence type="ECO:0000256" key="6">
    <source>
        <dbReference type="ARBA" id="ARBA00023119"/>
    </source>
</evidence>
<name>A0A8X6IDP9_TRICU</name>
<reference evidence="9" key="1">
    <citation type="submission" date="2020-07" db="EMBL/GenBank/DDBJ databases">
        <title>Multicomponent nature underlies the extraordinary mechanical properties of spider dragline silk.</title>
        <authorList>
            <person name="Kono N."/>
            <person name="Nakamura H."/>
            <person name="Mori M."/>
            <person name="Yoshida Y."/>
            <person name="Ohtoshi R."/>
            <person name="Malay A.D."/>
            <person name="Moran D.A.P."/>
            <person name="Tomita M."/>
            <person name="Numata K."/>
            <person name="Arakawa K."/>
        </authorList>
    </citation>
    <scope>NUCLEOTIDE SEQUENCE</scope>
</reference>
<sequence length="78" mass="8989">SCLEDFRPLPFIECQGHGRCNYFTTAQSFWLATLDRPDSFDVPRPETLKAGDLRRKISRCQVCMRRHTPVLYLGGRSA</sequence>
<dbReference type="Pfam" id="PF01413">
    <property type="entry name" value="C4"/>
    <property type="match status" value="1"/>
</dbReference>
<dbReference type="InterPro" id="IPR001442">
    <property type="entry name" value="Collagen_IV_NC"/>
</dbReference>
<protein>
    <submittedName>
        <fullName evidence="9">Collagen alpha-5(IV) chain</fullName>
    </submittedName>
</protein>
<organism evidence="9 10">
    <name type="scientific">Trichonephila clavata</name>
    <name type="common">Joro spider</name>
    <name type="synonym">Nephila clavata</name>
    <dbReference type="NCBI Taxonomy" id="2740835"/>
    <lineage>
        <taxon>Eukaryota</taxon>
        <taxon>Metazoa</taxon>
        <taxon>Ecdysozoa</taxon>
        <taxon>Arthropoda</taxon>
        <taxon>Chelicerata</taxon>
        <taxon>Arachnida</taxon>
        <taxon>Araneae</taxon>
        <taxon>Araneomorphae</taxon>
        <taxon>Entelegynae</taxon>
        <taxon>Araneoidea</taxon>
        <taxon>Nephilidae</taxon>
        <taxon>Trichonephila</taxon>
    </lineage>
</organism>
<dbReference type="InterPro" id="IPR036954">
    <property type="entry name" value="Collagen_IV_NC_sf"/>
</dbReference>
<comment type="caution">
    <text evidence="9">The sequence shown here is derived from an EMBL/GenBank/DDBJ whole genome shotgun (WGS) entry which is preliminary data.</text>
</comment>
<keyword evidence="2" id="KW-0964">Secreted</keyword>
<keyword evidence="4" id="KW-0677">Repeat</keyword>
<feature type="non-terminal residue" evidence="9">
    <location>
        <position position="1"/>
    </location>
</feature>
<gene>
    <name evidence="9" type="primary">COL4A5</name>
    <name evidence="9" type="ORF">TNCT_632181</name>
</gene>
<evidence type="ECO:0000256" key="2">
    <source>
        <dbReference type="ARBA" id="ARBA00022525"/>
    </source>
</evidence>
<keyword evidence="10" id="KW-1185">Reference proteome</keyword>
<evidence type="ECO:0000313" key="9">
    <source>
        <dbReference type="EMBL" id="GFQ92492.1"/>
    </source>
</evidence>
<evidence type="ECO:0000256" key="4">
    <source>
        <dbReference type="ARBA" id="ARBA00022737"/>
    </source>
</evidence>
<dbReference type="GO" id="GO:0005581">
    <property type="term" value="C:collagen trimer"/>
    <property type="evidence" value="ECO:0007669"/>
    <property type="project" value="UniProtKB-KW"/>
</dbReference>
<comment type="subcellular location">
    <subcellularLocation>
        <location evidence="1">Secreted</location>
        <location evidence="1">Extracellular space</location>
        <location evidence="1">Extracellular matrix</location>
        <location evidence="1">Basement membrane</location>
    </subcellularLocation>
</comment>
<keyword evidence="5" id="KW-0084">Basement membrane</keyword>
<dbReference type="SUPFAM" id="SSF56436">
    <property type="entry name" value="C-type lectin-like"/>
    <property type="match status" value="1"/>
</dbReference>
<evidence type="ECO:0000256" key="3">
    <source>
        <dbReference type="ARBA" id="ARBA00022530"/>
    </source>
</evidence>
<proteinExistence type="predicted"/>
<keyword evidence="7" id="KW-1015">Disulfide bond</keyword>
<dbReference type="OrthoDB" id="10071882at2759"/>
<keyword evidence="6 9" id="KW-0176">Collagen</keyword>
<feature type="domain" description="Collagen IV NC1" evidence="8">
    <location>
        <begin position="1"/>
        <end position="67"/>
    </location>
</feature>
<dbReference type="EMBL" id="BMAO01014032">
    <property type="protein sequence ID" value="GFQ92492.1"/>
    <property type="molecule type" value="Genomic_DNA"/>
</dbReference>
<dbReference type="SMART" id="SM00111">
    <property type="entry name" value="C4"/>
    <property type="match status" value="1"/>
</dbReference>
<dbReference type="PROSITE" id="PS51403">
    <property type="entry name" value="NC1_IV"/>
    <property type="match status" value="1"/>
</dbReference>
<dbReference type="Gene3D" id="2.170.240.10">
    <property type="entry name" value="Collagen IV, non-collagenous"/>
    <property type="match status" value="1"/>
</dbReference>
<evidence type="ECO:0000313" key="10">
    <source>
        <dbReference type="Proteomes" id="UP000887116"/>
    </source>
</evidence>
<keyword evidence="3" id="KW-0272">Extracellular matrix</keyword>
<accession>A0A8X6IDP9</accession>
<evidence type="ECO:0000256" key="5">
    <source>
        <dbReference type="ARBA" id="ARBA00022869"/>
    </source>
</evidence>